<dbReference type="InterPro" id="IPR012340">
    <property type="entry name" value="NA-bd_OB-fold"/>
</dbReference>
<dbReference type="InterPro" id="IPR011129">
    <property type="entry name" value="CSD"/>
</dbReference>
<reference evidence="4" key="2">
    <citation type="submission" date="2023-05" db="EMBL/GenBank/DDBJ databases">
        <authorList>
            <person name="Schelkunov M.I."/>
        </authorList>
    </citation>
    <scope>NUCLEOTIDE SEQUENCE</scope>
    <source>
        <strain evidence="4">Hsosn_3</strain>
        <tissue evidence="4">Leaf</tissue>
    </source>
</reference>
<dbReference type="EMBL" id="JAUIZM010000009">
    <property type="protein sequence ID" value="KAK1363476.1"/>
    <property type="molecule type" value="Genomic_DNA"/>
</dbReference>
<sequence length="218" mass="23749">MAQEYPKFQGVVLRFNNQKGYGFIKPDNEADDLFVHHSDINSDGFRTLRKNQSVEFFIQIDKQENKAKAIDVTVIKGSPIKNVGNGGGRGGVRGKAIECFNCGKYGHFGRDCYAMDGCYNCGYNDHLAKDCTNASYCLNCDGEFGHTTRDCKKTRSRRNGGCYNCGGVGHFARDCPTATYGGKGGSNGGGGGAKREGVKCFSCEKEGHFAKNCPDLKK</sequence>
<evidence type="ECO:0000259" key="2">
    <source>
        <dbReference type="PROSITE" id="PS50158"/>
    </source>
</evidence>
<keyword evidence="5" id="KW-1185">Reference proteome</keyword>
<dbReference type="Pfam" id="PF00098">
    <property type="entry name" value="zf-CCHC"/>
    <property type="match status" value="4"/>
</dbReference>
<keyword evidence="1" id="KW-0479">Metal-binding</keyword>
<dbReference type="InterPro" id="IPR002059">
    <property type="entry name" value="CSP_DNA-bd"/>
</dbReference>
<accession>A0AAD8HBI5</accession>
<evidence type="ECO:0000259" key="3">
    <source>
        <dbReference type="PROSITE" id="PS51857"/>
    </source>
</evidence>
<dbReference type="PANTHER" id="PTHR46565:SF20">
    <property type="entry name" value="COLD SHOCK DOMAIN-CONTAINING PROTEIN 4"/>
    <property type="match status" value="1"/>
</dbReference>
<keyword evidence="1" id="KW-0863">Zinc-finger</keyword>
<dbReference type="SUPFAM" id="SSF50249">
    <property type="entry name" value="Nucleic acid-binding proteins"/>
    <property type="match status" value="1"/>
</dbReference>
<comment type="caution">
    <text evidence="4">The sequence shown here is derived from an EMBL/GenBank/DDBJ whole genome shotgun (WGS) entry which is preliminary data.</text>
</comment>
<dbReference type="PROSITE" id="PS51857">
    <property type="entry name" value="CSD_2"/>
    <property type="match status" value="1"/>
</dbReference>
<dbReference type="PRINTS" id="PR00050">
    <property type="entry name" value="COLDSHOCK"/>
</dbReference>
<dbReference type="Gene3D" id="4.10.60.10">
    <property type="entry name" value="Zinc finger, CCHC-type"/>
    <property type="match status" value="3"/>
</dbReference>
<dbReference type="CDD" id="cd04458">
    <property type="entry name" value="CSP_CDS"/>
    <property type="match status" value="1"/>
</dbReference>
<dbReference type="Pfam" id="PF00313">
    <property type="entry name" value="CSD"/>
    <property type="match status" value="1"/>
</dbReference>
<dbReference type="SUPFAM" id="SSF57756">
    <property type="entry name" value="Retrovirus zinc finger-like domains"/>
    <property type="match status" value="3"/>
</dbReference>
<evidence type="ECO:0000313" key="5">
    <source>
        <dbReference type="Proteomes" id="UP001237642"/>
    </source>
</evidence>
<feature type="domain" description="CCHC-type" evidence="2">
    <location>
        <begin position="118"/>
        <end position="133"/>
    </location>
</feature>
<name>A0AAD8HBI5_9APIA</name>
<keyword evidence="1" id="KW-0862">Zinc</keyword>
<organism evidence="4 5">
    <name type="scientific">Heracleum sosnowskyi</name>
    <dbReference type="NCBI Taxonomy" id="360622"/>
    <lineage>
        <taxon>Eukaryota</taxon>
        <taxon>Viridiplantae</taxon>
        <taxon>Streptophyta</taxon>
        <taxon>Embryophyta</taxon>
        <taxon>Tracheophyta</taxon>
        <taxon>Spermatophyta</taxon>
        <taxon>Magnoliopsida</taxon>
        <taxon>eudicotyledons</taxon>
        <taxon>Gunneridae</taxon>
        <taxon>Pentapetalae</taxon>
        <taxon>asterids</taxon>
        <taxon>campanulids</taxon>
        <taxon>Apiales</taxon>
        <taxon>Apiaceae</taxon>
        <taxon>Apioideae</taxon>
        <taxon>apioid superclade</taxon>
        <taxon>Tordylieae</taxon>
        <taxon>Tordyliinae</taxon>
        <taxon>Heracleum</taxon>
    </lineage>
</organism>
<evidence type="ECO:0000256" key="1">
    <source>
        <dbReference type="PROSITE-ProRule" id="PRU00047"/>
    </source>
</evidence>
<dbReference type="InterPro" id="IPR036875">
    <property type="entry name" value="Znf_CCHC_sf"/>
</dbReference>
<dbReference type="InterPro" id="IPR019844">
    <property type="entry name" value="CSD_CS"/>
</dbReference>
<dbReference type="Proteomes" id="UP001237642">
    <property type="component" value="Unassembled WGS sequence"/>
</dbReference>
<dbReference type="GO" id="GO:0008270">
    <property type="term" value="F:zinc ion binding"/>
    <property type="evidence" value="ECO:0007669"/>
    <property type="project" value="UniProtKB-KW"/>
</dbReference>
<protein>
    <submittedName>
        <fullName evidence="4">Cold shock domain-containing protein 3</fullName>
    </submittedName>
</protein>
<gene>
    <name evidence="4" type="ORF">POM88_039037</name>
</gene>
<reference evidence="4" key="1">
    <citation type="submission" date="2023-02" db="EMBL/GenBank/DDBJ databases">
        <title>Genome of toxic invasive species Heracleum sosnowskyi carries increased number of genes despite the absence of recent whole-genome duplications.</title>
        <authorList>
            <person name="Schelkunov M."/>
            <person name="Shtratnikova V."/>
            <person name="Makarenko M."/>
            <person name="Klepikova A."/>
            <person name="Omelchenko D."/>
            <person name="Novikova G."/>
            <person name="Obukhova E."/>
            <person name="Bogdanov V."/>
            <person name="Penin A."/>
            <person name="Logacheva M."/>
        </authorList>
    </citation>
    <scope>NUCLEOTIDE SEQUENCE</scope>
    <source>
        <strain evidence="4">Hsosn_3</strain>
        <tissue evidence="4">Leaf</tissue>
    </source>
</reference>
<dbReference type="SMART" id="SM00357">
    <property type="entry name" value="CSP"/>
    <property type="match status" value="1"/>
</dbReference>
<dbReference type="GO" id="GO:0003676">
    <property type="term" value="F:nucleic acid binding"/>
    <property type="evidence" value="ECO:0007669"/>
    <property type="project" value="InterPro"/>
</dbReference>
<dbReference type="SMART" id="SM00343">
    <property type="entry name" value="ZnF_C2HC"/>
    <property type="match status" value="5"/>
</dbReference>
<dbReference type="PROSITE" id="PS00352">
    <property type="entry name" value="CSD_1"/>
    <property type="match status" value="1"/>
</dbReference>
<dbReference type="AlphaFoldDB" id="A0AAD8HBI5"/>
<feature type="domain" description="CCHC-type" evidence="2">
    <location>
        <begin position="162"/>
        <end position="176"/>
    </location>
</feature>
<dbReference type="PROSITE" id="PS50158">
    <property type="entry name" value="ZF_CCHC"/>
    <property type="match status" value="4"/>
</dbReference>
<evidence type="ECO:0000313" key="4">
    <source>
        <dbReference type="EMBL" id="KAK1363476.1"/>
    </source>
</evidence>
<feature type="domain" description="CSD" evidence="3">
    <location>
        <begin position="7"/>
        <end position="74"/>
    </location>
</feature>
<feature type="domain" description="CCHC-type" evidence="2">
    <location>
        <begin position="199"/>
        <end position="215"/>
    </location>
</feature>
<dbReference type="Gene3D" id="2.40.50.140">
    <property type="entry name" value="Nucleic acid-binding proteins"/>
    <property type="match status" value="1"/>
</dbReference>
<feature type="domain" description="CCHC-type" evidence="2">
    <location>
        <begin position="99"/>
        <end position="112"/>
    </location>
</feature>
<dbReference type="InterPro" id="IPR001878">
    <property type="entry name" value="Znf_CCHC"/>
</dbReference>
<dbReference type="PANTHER" id="PTHR46565">
    <property type="entry name" value="COLD SHOCK DOMAIN PROTEIN 2"/>
    <property type="match status" value="1"/>
</dbReference>
<proteinExistence type="predicted"/>